<feature type="region of interest" description="Disordered" evidence="1">
    <location>
        <begin position="1"/>
        <end position="20"/>
    </location>
</feature>
<evidence type="ECO:0000313" key="2">
    <source>
        <dbReference type="EMBL" id="QDH13812.1"/>
    </source>
</evidence>
<dbReference type="EMBL" id="CP038231">
    <property type="protein sequence ID" value="QDH13812.1"/>
    <property type="molecule type" value="Genomic_DNA"/>
</dbReference>
<evidence type="ECO:0000256" key="1">
    <source>
        <dbReference type="SAM" id="MobiDB-lite"/>
    </source>
</evidence>
<name>A0A4Y6U8W3_9PROT</name>
<dbReference type="KEGG" id="swf:E3E12_06020"/>
<gene>
    <name evidence="2" type="ORF">E3E12_06020</name>
</gene>
<keyword evidence="3" id="KW-1185">Reference proteome</keyword>
<sequence length="74" mass="7695">MADMKLVRPAPGRRVLAPDGSAVPPTFKVNGADPYWARALRCGDLLEADAPAAAALPARSITPSIPNKEATKNG</sequence>
<protein>
    <recommendedName>
        <fullName evidence="4">DUF2635 domain-containing protein</fullName>
    </recommendedName>
</protein>
<dbReference type="RefSeq" id="WP_141443520.1">
    <property type="nucleotide sequence ID" value="NZ_CP038231.1"/>
</dbReference>
<dbReference type="Proteomes" id="UP000318709">
    <property type="component" value="Chromosome"/>
</dbReference>
<evidence type="ECO:0008006" key="4">
    <source>
        <dbReference type="Google" id="ProtNLM"/>
    </source>
</evidence>
<proteinExistence type="predicted"/>
<dbReference type="AlphaFoldDB" id="A0A4Y6U8W3"/>
<evidence type="ECO:0000313" key="3">
    <source>
        <dbReference type="Proteomes" id="UP000318709"/>
    </source>
</evidence>
<reference evidence="2 3" key="1">
    <citation type="submission" date="2019-03" db="EMBL/GenBank/DDBJ databases">
        <title>The complete genome sequence of Swingsia_sp. F3b2 LMG30590(T).</title>
        <authorList>
            <person name="Chua K.-O."/>
            <person name="Chan K.-G."/>
            <person name="See-Too W.-S."/>
        </authorList>
    </citation>
    <scope>NUCLEOTIDE SEQUENCE [LARGE SCALE GENOMIC DNA]</scope>
    <source>
        <strain evidence="2 3">F3b2</strain>
    </source>
</reference>
<organism evidence="2 3">
    <name type="scientific">Formicincola oecophyllae</name>
    <dbReference type="NCBI Taxonomy" id="2558361"/>
    <lineage>
        <taxon>Bacteria</taxon>
        <taxon>Pseudomonadati</taxon>
        <taxon>Pseudomonadota</taxon>
        <taxon>Alphaproteobacteria</taxon>
        <taxon>Acetobacterales</taxon>
        <taxon>Acetobacteraceae</taxon>
        <taxon>Formicincola</taxon>
    </lineage>
</organism>
<dbReference type="OrthoDB" id="7285323at2"/>
<accession>A0A4Y6U8W3</accession>